<evidence type="ECO:0000313" key="1">
    <source>
        <dbReference type="EMBL" id="MCE2055398.1"/>
    </source>
</evidence>
<protein>
    <submittedName>
        <fullName evidence="1">Uncharacterized protein</fullName>
    </submittedName>
</protein>
<dbReference type="EMBL" id="JACEIK010006270">
    <property type="protein sequence ID" value="MCE2055398.1"/>
    <property type="molecule type" value="Genomic_DNA"/>
</dbReference>
<organism evidence="1 2">
    <name type="scientific">Datura stramonium</name>
    <name type="common">Jimsonweed</name>
    <name type="synonym">Common thornapple</name>
    <dbReference type="NCBI Taxonomy" id="4076"/>
    <lineage>
        <taxon>Eukaryota</taxon>
        <taxon>Viridiplantae</taxon>
        <taxon>Streptophyta</taxon>
        <taxon>Embryophyta</taxon>
        <taxon>Tracheophyta</taxon>
        <taxon>Spermatophyta</taxon>
        <taxon>Magnoliopsida</taxon>
        <taxon>eudicotyledons</taxon>
        <taxon>Gunneridae</taxon>
        <taxon>Pentapetalae</taxon>
        <taxon>asterids</taxon>
        <taxon>lamiids</taxon>
        <taxon>Solanales</taxon>
        <taxon>Solanaceae</taxon>
        <taxon>Solanoideae</taxon>
        <taxon>Datureae</taxon>
        <taxon>Datura</taxon>
    </lineage>
</organism>
<reference evidence="1 2" key="1">
    <citation type="journal article" date="2021" name="BMC Genomics">
        <title>Datura genome reveals duplications of psychoactive alkaloid biosynthetic genes and high mutation rate following tissue culture.</title>
        <authorList>
            <person name="Rajewski A."/>
            <person name="Carter-House D."/>
            <person name="Stajich J."/>
            <person name="Litt A."/>
        </authorList>
    </citation>
    <scope>NUCLEOTIDE SEQUENCE [LARGE SCALE GENOMIC DNA]</scope>
    <source>
        <strain evidence="1">AR-01</strain>
    </source>
</reference>
<proteinExistence type="predicted"/>
<name>A0ABS8W4E3_DATST</name>
<gene>
    <name evidence="1" type="ORF">HAX54_042523</name>
</gene>
<evidence type="ECO:0000313" key="2">
    <source>
        <dbReference type="Proteomes" id="UP000823775"/>
    </source>
</evidence>
<accession>A0ABS8W4E3</accession>
<dbReference type="Proteomes" id="UP000823775">
    <property type="component" value="Unassembled WGS sequence"/>
</dbReference>
<comment type="caution">
    <text evidence="1">The sequence shown here is derived from an EMBL/GenBank/DDBJ whole genome shotgun (WGS) entry which is preliminary data.</text>
</comment>
<sequence>VWGRLLHWIGMQRTTQSWEEETNWLSKVVSNRNPDRNILGFLYAATVYHTWRERNQRRFKHIQKEPAMMVKEIAIELHLVGRKQYKWKGRLDTLIGYP</sequence>
<keyword evidence="2" id="KW-1185">Reference proteome</keyword>
<feature type="non-terminal residue" evidence="1">
    <location>
        <position position="1"/>
    </location>
</feature>